<feature type="transmembrane region" description="Helical" evidence="2">
    <location>
        <begin position="26"/>
        <end position="49"/>
    </location>
</feature>
<evidence type="ECO:0000313" key="5">
    <source>
        <dbReference type="Proteomes" id="UP000248889"/>
    </source>
</evidence>
<name>A0A2X0JHZ1_9ACTN</name>
<keyword evidence="2" id="KW-0812">Transmembrane</keyword>
<feature type="domain" description="DUF7144" evidence="3">
    <location>
        <begin position="27"/>
        <end position="138"/>
    </location>
</feature>
<feature type="transmembrane region" description="Helical" evidence="2">
    <location>
        <begin position="119"/>
        <end position="136"/>
    </location>
</feature>
<feature type="transmembrane region" description="Helical" evidence="2">
    <location>
        <begin position="95"/>
        <end position="113"/>
    </location>
</feature>
<proteinExistence type="predicted"/>
<sequence>MTTAAHHGSHFTRTEAAGARAARPGLMTFAGVLLALLGFLNGLDGIAAIANSHVFVGNAHYVFGDLRAWGWVMLALAVVQIAAAYGVLVARADWARWTGVVVLGLNAFAQMAFLPSYPLWSLTIIAVDVVAIYGLTASAATDRSESAPEATFAAEDAGRGTVPRPPA</sequence>
<reference evidence="4 5" key="1">
    <citation type="submission" date="2018-06" db="EMBL/GenBank/DDBJ databases">
        <title>Streptacidiphilus pinicola sp. nov., isolated from pine grove soil.</title>
        <authorList>
            <person name="Roh S.G."/>
            <person name="Park S."/>
            <person name="Kim M.-K."/>
            <person name="Yun B.-R."/>
            <person name="Park J."/>
            <person name="Kim M.J."/>
            <person name="Kim Y.S."/>
            <person name="Kim S.B."/>
        </authorList>
    </citation>
    <scope>NUCLEOTIDE SEQUENCE [LARGE SCALE GENOMIC DNA]</scope>
    <source>
        <strain evidence="4 5">MMS16-CNU450</strain>
    </source>
</reference>
<evidence type="ECO:0000259" key="3">
    <source>
        <dbReference type="Pfam" id="PF23636"/>
    </source>
</evidence>
<dbReference type="EMBL" id="QKYN01000008">
    <property type="protein sequence ID" value="RAG87298.1"/>
    <property type="molecule type" value="Genomic_DNA"/>
</dbReference>
<dbReference type="InterPro" id="IPR055568">
    <property type="entry name" value="DUF7144"/>
</dbReference>
<keyword evidence="2" id="KW-0472">Membrane</keyword>
<comment type="caution">
    <text evidence="4">The sequence shown here is derived from an EMBL/GenBank/DDBJ whole genome shotgun (WGS) entry which is preliminary data.</text>
</comment>
<evidence type="ECO:0000256" key="1">
    <source>
        <dbReference type="SAM" id="MobiDB-lite"/>
    </source>
</evidence>
<accession>A0A2X0JHZ1</accession>
<feature type="region of interest" description="Disordered" evidence="1">
    <location>
        <begin position="144"/>
        <end position="167"/>
    </location>
</feature>
<evidence type="ECO:0000313" key="4">
    <source>
        <dbReference type="EMBL" id="RAG87298.1"/>
    </source>
</evidence>
<feature type="transmembrane region" description="Helical" evidence="2">
    <location>
        <begin position="69"/>
        <end position="88"/>
    </location>
</feature>
<dbReference type="Pfam" id="PF23636">
    <property type="entry name" value="DUF7144"/>
    <property type="match status" value="1"/>
</dbReference>
<evidence type="ECO:0000256" key="2">
    <source>
        <dbReference type="SAM" id="Phobius"/>
    </source>
</evidence>
<dbReference type="Proteomes" id="UP000248889">
    <property type="component" value="Unassembled WGS sequence"/>
</dbReference>
<keyword evidence="5" id="KW-1185">Reference proteome</keyword>
<dbReference type="RefSeq" id="WP_111498911.1">
    <property type="nucleotide sequence ID" value="NZ_QKYN01000008.1"/>
</dbReference>
<dbReference type="OrthoDB" id="4482242at2"/>
<protein>
    <recommendedName>
        <fullName evidence="3">DUF7144 domain-containing protein</fullName>
    </recommendedName>
</protein>
<dbReference type="AlphaFoldDB" id="A0A2X0JHZ1"/>
<gene>
    <name evidence="4" type="ORF">DN069_01855</name>
</gene>
<keyword evidence="2" id="KW-1133">Transmembrane helix</keyword>
<organism evidence="4 5">
    <name type="scientific">Streptacidiphilus pinicola</name>
    <dbReference type="NCBI Taxonomy" id="2219663"/>
    <lineage>
        <taxon>Bacteria</taxon>
        <taxon>Bacillati</taxon>
        <taxon>Actinomycetota</taxon>
        <taxon>Actinomycetes</taxon>
        <taxon>Kitasatosporales</taxon>
        <taxon>Streptomycetaceae</taxon>
        <taxon>Streptacidiphilus</taxon>
    </lineage>
</organism>